<dbReference type="InterPro" id="IPR025504">
    <property type="entry name" value="GLUCM_C"/>
</dbReference>
<dbReference type="Pfam" id="PF14336">
    <property type="entry name" value="GLUCM-like_C"/>
    <property type="match status" value="2"/>
</dbReference>
<protein>
    <submittedName>
        <fullName evidence="4">D-glutamate cyclase</fullName>
    </submittedName>
</protein>
<dbReference type="InParanoid" id="A0A672SEW5"/>
<dbReference type="Pfam" id="PF07286">
    <property type="entry name" value="D-Glu_cyclase"/>
    <property type="match status" value="1"/>
</dbReference>
<evidence type="ECO:0000259" key="3">
    <source>
        <dbReference type="Pfam" id="PF14336"/>
    </source>
</evidence>
<feature type="domain" description="D-glutamate cyclase-like C-terminal" evidence="3">
    <location>
        <begin position="248"/>
        <end position="334"/>
    </location>
</feature>
<dbReference type="GO" id="GO:0006536">
    <property type="term" value="P:glutamate metabolic process"/>
    <property type="evidence" value="ECO:0007669"/>
    <property type="project" value="TreeGrafter"/>
</dbReference>
<dbReference type="Gene3D" id="3.30.2040.10">
    <property type="entry name" value="PSTPO5379-like domain"/>
    <property type="match status" value="1"/>
</dbReference>
<dbReference type="PANTHER" id="PTHR32022:SF10">
    <property type="entry name" value="D-GLUTAMATE CYCLASE, MITOCHONDRIAL"/>
    <property type="match status" value="1"/>
</dbReference>
<evidence type="ECO:0000313" key="4">
    <source>
        <dbReference type="Ensembl" id="ENSSGRP00000100451.1"/>
    </source>
</evidence>
<evidence type="ECO:0000256" key="1">
    <source>
        <dbReference type="ARBA" id="ARBA00007896"/>
    </source>
</evidence>
<comment type="similarity">
    <text evidence="1">Belongs to the D-glutamate cyclase family.</text>
</comment>
<reference evidence="4" key="1">
    <citation type="submission" date="2025-08" db="UniProtKB">
        <authorList>
            <consortium name="Ensembl"/>
        </authorList>
    </citation>
    <scope>IDENTIFICATION</scope>
</reference>
<dbReference type="SUPFAM" id="SSF160920">
    <property type="entry name" value="PSTPO5379-like"/>
    <property type="match status" value="1"/>
</dbReference>
<name>A0A672SEW5_SINGR</name>
<dbReference type="AlphaFoldDB" id="A0A672SEW5"/>
<dbReference type="GO" id="GO:0047820">
    <property type="term" value="F:D-glutamate cyclase activity"/>
    <property type="evidence" value="ECO:0007669"/>
    <property type="project" value="TreeGrafter"/>
</dbReference>
<dbReference type="FunCoup" id="A0A672SEW5">
    <property type="interactions" value="323"/>
</dbReference>
<dbReference type="InterPro" id="IPR038021">
    <property type="entry name" value="Putative_hydro-lyase"/>
</dbReference>
<evidence type="ECO:0000313" key="5">
    <source>
        <dbReference type="Proteomes" id="UP000472262"/>
    </source>
</evidence>
<dbReference type="Gene3D" id="3.90.1640.20">
    <property type="entry name" value="TON_0340"/>
    <property type="match status" value="1"/>
</dbReference>
<feature type="domain" description="D-glutamate cyclase-like C-terminal" evidence="3">
    <location>
        <begin position="355"/>
        <end position="471"/>
    </location>
</feature>
<sequence>IGSKFSISFRTFFTYQIANVVILHKDLADDFEAFCRANSSPLPLLYRSKCGEWSCGPLATGSDIREDCPEYCVFENGVLMKKVASLSSYTPQLQDMVTFYLGCSFGFESALKAAGVPVRNVEQGKNVSMYKTSVACIRAGQFHCPMVVSMRPVPEDKLDNAAQSTHGIPLAHGGPVHIGDPSIYMCNATSTPLGVSVRPRQRSHFCFSSCAIECTIVDMFKQNAIIAPSSENKRLSSAGFLQSPLLSSRGIRALFLQDELLKACLSLSHSSSVLITTGFPTHYMHNPPEETDGPPGAIAMAAMLQALRKEVVIVTDGRALEMNQHIMRDAIKKGASIIADLVFLRYSLVVLGVDLSCLVRTGSYCTMFSECVCVCVCVLSNWGGYAVACALYVLNLCPIHWRYLHSGLGLSLTPDQQSLWMACLPTVAKEEEMLHILVKYGVRSGKTANLGLEVDGLTFHPYHSDVIQRLRNLTLA</sequence>
<dbReference type="Proteomes" id="UP000472262">
    <property type="component" value="Unassembled WGS sequence"/>
</dbReference>
<dbReference type="InterPro" id="IPR009906">
    <property type="entry name" value="D-Glu_cyclase"/>
</dbReference>
<reference evidence="4" key="2">
    <citation type="submission" date="2025-09" db="UniProtKB">
        <authorList>
            <consortium name="Ensembl"/>
        </authorList>
    </citation>
    <scope>IDENTIFICATION</scope>
</reference>
<organism evidence="4 5">
    <name type="scientific">Sinocyclocheilus grahami</name>
    <name type="common">Dianchi golden-line fish</name>
    <name type="synonym">Barbus grahami</name>
    <dbReference type="NCBI Taxonomy" id="75366"/>
    <lineage>
        <taxon>Eukaryota</taxon>
        <taxon>Metazoa</taxon>
        <taxon>Chordata</taxon>
        <taxon>Craniata</taxon>
        <taxon>Vertebrata</taxon>
        <taxon>Euteleostomi</taxon>
        <taxon>Actinopterygii</taxon>
        <taxon>Neopterygii</taxon>
        <taxon>Teleostei</taxon>
        <taxon>Ostariophysi</taxon>
        <taxon>Cypriniformes</taxon>
        <taxon>Cyprinidae</taxon>
        <taxon>Cyprininae</taxon>
        <taxon>Sinocyclocheilus</taxon>
    </lineage>
</organism>
<keyword evidence="2" id="KW-0456">Lyase</keyword>
<proteinExistence type="inferred from homology"/>
<dbReference type="FunFam" id="3.40.1640.10:FF:000001">
    <property type="entry name" value="D-glutamate cyclase, mitochondrial"/>
    <property type="match status" value="1"/>
</dbReference>
<dbReference type="OMA" id="MDSSHEC"/>
<dbReference type="PANTHER" id="PTHR32022">
    <property type="entry name" value="D-GLUTAMATE CYCLASE, MITOCHONDRIAL"/>
    <property type="match status" value="1"/>
</dbReference>
<dbReference type="Gene3D" id="3.40.1640.10">
    <property type="entry name" value="PSTPO5379-like"/>
    <property type="match status" value="1"/>
</dbReference>
<evidence type="ECO:0000256" key="2">
    <source>
        <dbReference type="ARBA" id="ARBA00023239"/>
    </source>
</evidence>
<keyword evidence="5" id="KW-1185">Reference proteome</keyword>
<accession>A0A672SEW5</accession>
<dbReference type="Ensembl" id="ENSSGRT00000106835.1">
    <property type="protein sequence ID" value="ENSSGRP00000100451.1"/>
    <property type="gene ID" value="ENSSGRG00000049994.1"/>
</dbReference>